<dbReference type="OMA" id="DEQWRAE"/>
<keyword evidence="3 5" id="KW-0862">Zinc</keyword>
<dbReference type="HOGENOM" id="CLU_031040_8_1_1"/>
<proteinExistence type="inferred from homology"/>
<dbReference type="VEuPathDB" id="FungiDB:SPBC216.04c"/>
<dbReference type="SMR" id="J9USB3"/>
<reference evidence="7" key="2">
    <citation type="journal article" date="2013" name="J. Basic Microbiol.">
        <title>Protective roles of methionine-R-sulfoxide reductase against stresses in Schizosaccharomyces pombe.</title>
        <authorList>
            <person name="Jo H."/>
            <person name="Cho Y.W."/>
            <person name="Ji S.Y."/>
            <person name="Kang G.Y."/>
            <person name="Lim C.J."/>
        </authorList>
    </citation>
    <scope>NUCLEOTIDE SEQUENCE</scope>
</reference>
<dbReference type="SUPFAM" id="SSF51316">
    <property type="entry name" value="Mss4-like"/>
    <property type="match status" value="1"/>
</dbReference>
<keyword evidence="2 5" id="KW-0479">Metal-binding</keyword>
<dbReference type="GO" id="GO:0006979">
    <property type="term" value="P:response to oxidative stress"/>
    <property type="evidence" value="ECO:0007669"/>
    <property type="project" value="InterPro"/>
</dbReference>
<dbReference type="OrthoDB" id="44061at2759"/>
<dbReference type="EMBL" id="JX292025">
    <property type="protein sequence ID" value="AFR77049.1"/>
    <property type="molecule type" value="Genomic_DNA"/>
</dbReference>
<dbReference type="GO" id="GO:0030091">
    <property type="term" value="P:protein repair"/>
    <property type="evidence" value="ECO:0007669"/>
    <property type="project" value="InterPro"/>
</dbReference>
<dbReference type="InterPro" id="IPR011057">
    <property type="entry name" value="Mss4-like_sf"/>
</dbReference>
<dbReference type="Gene3D" id="2.170.150.20">
    <property type="entry name" value="Peptide methionine sulfoxide reductase"/>
    <property type="match status" value="1"/>
</dbReference>
<dbReference type="FunFam" id="2.170.150.20:FF:000009">
    <property type="entry name" value="Peptide-methionine (R)-S-oxide reductase"/>
    <property type="match status" value="1"/>
</dbReference>
<sequence length="138" mass="15607">MGFPLEKSEDEWKKELGPEKYRIMRQKGTEHPGAGRFTHQFPKQGVFVCAACKELLYKASTKFESHCGWPAFFDNLPGKVKRIEDNSYGMHRVEAVCANCGGHLGHIFKGEGYSNPTDERHCINSASLEFHNEATNDN</sequence>
<evidence type="ECO:0000256" key="5">
    <source>
        <dbReference type="RuleBase" id="RU365044"/>
    </source>
</evidence>
<protein>
    <recommendedName>
        <fullName evidence="5">Peptide-methionine (R)-S-oxide reductase</fullName>
        <ecNumber evidence="5">1.8.4.12</ecNumber>
    </recommendedName>
</protein>
<evidence type="ECO:0000256" key="2">
    <source>
        <dbReference type="ARBA" id="ARBA00022723"/>
    </source>
</evidence>
<dbReference type="PANTHER" id="PTHR46081">
    <property type="entry name" value="PEPTIDE METHIONINE SULFOXIDE REDUCTASE 2"/>
    <property type="match status" value="1"/>
</dbReference>
<evidence type="ECO:0000256" key="1">
    <source>
        <dbReference type="ARBA" id="ARBA00007174"/>
    </source>
</evidence>
<keyword evidence="4 5" id="KW-0560">Oxidoreductase</keyword>
<comment type="cofactor">
    <cofactor evidence="5">
        <name>Zn(2+)</name>
        <dbReference type="ChEBI" id="CHEBI:29105"/>
    </cofactor>
    <text evidence="5">Binds 1 zinc ion per subunit.</text>
</comment>
<dbReference type="InterPro" id="IPR028427">
    <property type="entry name" value="Met_Sox_Rdtase_MsrB"/>
</dbReference>
<dbReference type="Pfam" id="PF01641">
    <property type="entry name" value="SelR"/>
    <property type="match status" value="1"/>
</dbReference>
<dbReference type="KEGG" id="spo:2540772"/>
<dbReference type="PANTHER" id="PTHR46081:SF8">
    <property type="entry name" value="PEPTIDE METHIONINE SULFOXIDE REDUCTASE 2"/>
    <property type="match status" value="1"/>
</dbReference>
<evidence type="ECO:0000313" key="7">
    <source>
        <dbReference type="EMBL" id="AFR77049.1"/>
    </source>
</evidence>
<gene>
    <name evidence="7" type="primary">msrB</name>
</gene>
<dbReference type="GeneID" id="2540772"/>
<evidence type="ECO:0000256" key="4">
    <source>
        <dbReference type="ARBA" id="ARBA00023002"/>
    </source>
</evidence>
<evidence type="ECO:0000256" key="3">
    <source>
        <dbReference type="ARBA" id="ARBA00022833"/>
    </source>
</evidence>
<dbReference type="EC" id="1.8.4.12" evidence="5"/>
<reference evidence="7" key="1">
    <citation type="submission" date="2012-07" db="EMBL/GenBank/DDBJ databases">
        <authorList>
            <person name="Lim C.-J."/>
        </authorList>
    </citation>
    <scope>NUCLEOTIDE SEQUENCE</scope>
</reference>
<dbReference type="BRENDA" id="1.8.4.12">
    <property type="organism ID" value="5613"/>
</dbReference>
<dbReference type="PROSITE" id="PS51790">
    <property type="entry name" value="MSRB"/>
    <property type="match status" value="1"/>
</dbReference>
<dbReference type="NCBIfam" id="TIGR00357">
    <property type="entry name" value="peptide-methionine (R)-S-oxide reductase MsrB"/>
    <property type="match status" value="1"/>
</dbReference>
<organism evidence="7">
    <name type="scientific">Schizosaccharomyces pombe</name>
    <name type="common">Fission yeast</name>
    <dbReference type="NCBI Taxonomy" id="4896"/>
    <lineage>
        <taxon>Eukaryota</taxon>
        <taxon>Fungi</taxon>
        <taxon>Dikarya</taxon>
        <taxon>Ascomycota</taxon>
        <taxon>Taphrinomycotina</taxon>
        <taxon>Schizosaccharomycetes</taxon>
        <taxon>Schizosaccharomycetales</taxon>
        <taxon>Schizosaccharomycetaceae</taxon>
        <taxon>Schizosaccharomyces</taxon>
    </lineage>
</organism>
<name>J9USB3_SCHPM</name>
<dbReference type="ExpressionAtlas" id="J9USB3">
    <property type="expression patterns" value="differential"/>
</dbReference>
<dbReference type="GO" id="GO:0046872">
    <property type="term" value="F:metal ion binding"/>
    <property type="evidence" value="ECO:0007669"/>
    <property type="project" value="UniProtKB-KW"/>
</dbReference>
<accession>J9USB3</accession>
<dbReference type="InterPro" id="IPR002579">
    <property type="entry name" value="Met_Sox_Rdtase_MsrB_dom"/>
</dbReference>
<dbReference type="RefSeq" id="NP_595356.1">
    <property type="nucleotide sequence ID" value="NM_001021263.2"/>
</dbReference>
<evidence type="ECO:0000259" key="6">
    <source>
        <dbReference type="PROSITE" id="PS51790"/>
    </source>
</evidence>
<dbReference type="GO" id="GO:0033743">
    <property type="term" value="F:peptide-methionine (R)-S-oxide reductase activity"/>
    <property type="evidence" value="ECO:0007669"/>
    <property type="project" value="UniProtKB-EC"/>
</dbReference>
<feature type="domain" description="MsrB" evidence="6">
    <location>
        <begin position="9"/>
        <end position="133"/>
    </location>
</feature>
<comment type="similarity">
    <text evidence="1 5">Belongs to the MsrB Met sulfoxide reductase family.</text>
</comment>
<comment type="catalytic activity">
    <reaction evidence="5">
        <text>L-methionyl-[protein] + [thioredoxin]-disulfide + H2O = L-methionyl-(R)-S-oxide-[protein] + [thioredoxin]-dithiol</text>
        <dbReference type="Rhea" id="RHEA:24164"/>
        <dbReference type="Rhea" id="RHEA-COMP:10698"/>
        <dbReference type="Rhea" id="RHEA-COMP:10700"/>
        <dbReference type="Rhea" id="RHEA-COMP:12313"/>
        <dbReference type="Rhea" id="RHEA-COMP:12314"/>
        <dbReference type="ChEBI" id="CHEBI:15377"/>
        <dbReference type="ChEBI" id="CHEBI:16044"/>
        <dbReference type="ChEBI" id="CHEBI:29950"/>
        <dbReference type="ChEBI" id="CHEBI:45764"/>
        <dbReference type="ChEBI" id="CHEBI:50058"/>
        <dbReference type="EC" id="1.8.4.12"/>
    </reaction>
</comment>
<dbReference type="AlphaFoldDB" id="J9USB3"/>